<dbReference type="Pfam" id="PF13456">
    <property type="entry name" value="RVT_3"/>
    <property type="match status" value="1"/>
</dbReference>
<dbReference type="AlphaFoldDB" id="A0AAV2GKH4"/>
<sequence>MVTWKPPPRGWMCLNSDGSVSAGNAAGFYRNLGGGTVTRAELAGVTFGLQTAWRLGFRKEVAQVDSAVAIQLIKEGRDCHPYFVLVNQIRGLLARDWEVDLQHVLVNQIKAGVF</sequence>
<keyword evidence="3" id="KW-1185">Reference proteome</keyword>
<evidence type="ECO:0000259" key="1">
    <source>
        <dbReference type="Pfam" id="PF13456"/>
    </source>
</evidence>
<dbReference type="InterPro" id="IPR002156">
    <property type="entry name" value="RNaseH_domain"/>
</dbReference>
<organism evidence="2 3">
    <name type="scientific">Linum trigynum</name>
    <dbReference type="NCBI Taxonomy" id="586398"/>
    <lineage>
        <taxon>Eukaryota</taxon>
        <taxon>Viridiplantae</taxon>
        <taxon>Streptophyta</taxon>
        <taxon>Embryophyta</taxon>
        <taxon>Tracheophyta</taxon>
        <taxon>Spermatophyta</taxon>
        <taxon>Magnoliopsida</taxon>
        <taxon>eudicotyledons</taxon>
        <taxon>Gunneridae</taxon>
        <taxon>Pentapetalae</taxon>
        <taxon>rosids</taxon>
        <taxon>fabids</taxon>
        <taxon>Malpighiales</taxon>
        <taxon>Linaceae</taxon>
        <taxon>Linum</taxon>
    </lineage>
</organism>
<evidence type="ECO:0000313" key="2">
    <source>
        <dbReference type="EMBL" id="CAL1410927.1"/>
    </source>
</evidence>
<dbReference type="GO" id="GO:0003676">
    <property type="term" value="F:nucleic acid binding"/>
    <property type="evidence" value="ECO:0007669"/>
    <property type="project" value="InterPro"/>
</dbReference>
<proteinExistence type="predicted"/>
<gene>
    <name evidence="2" type="ORF">LTRI10_LOCUS50311</name>
</gene>
<dbReference type="EMBL" id="OZ034822">
    <property type="protein sequence ID" value="CAL1410927.1"/>
    <property type="molecule type" value="Genomic_DNA"/>
</dbReference>
<dbReference type="Proteomes" id="UP001497516">
    <property type="component" value="Chromosome 9"/>
</dbReference>
<dbReference type="SUPFAM" id="SSF53098">
    <property type="entry name" value="Ribonuclease H-like"/>
    <property type="match status" value="1"/>
</dbReference>
<dbReference type="GO" id="GO:0004523">
    <property type="term" value="F:RNA-DNA hybrid ribonuclease activity"/>
    <property type="evidence" value="ECO:0007669"/>
    <property type="project" value="InterPro"/>
</dbReference>
<dbReference type="InterPro" id="IPR012337">
    <property type="entry name" value="RNaseH-like_sf"/>
</dbReference>
<dbReference type="InterPro" id="IPR053151">
    <property type="entry name" value="RNase_H-like"/>
</dbReference>
<dbReference type="CDD" id="cd06222">
    <property type="entry name" value="RNase_H_like"/>
    <property type="match status" value="1"/>
</dbReference>
<name>A0AAV2GKH4_9ROSI</name>
<dbReference type="InterPro" id="IPR036397">
    <property type="entry name" value="RNaseH_sf"/>
</dbReference>
<protein>
    <recommendedName>
        <fullName evidence="1">RNase H type-1 domain-containing protein</fullName>
    </recommendedName>
</protein>
<dbReference type="Gene3D" id="3.30.420.10">
    <property type="entry name" value="Ribonuclease H-like superfamily/Ribonuclease H"/>
    <property type="match status" value="1"/>
</dbReference>
<evidence type="ECO:0000313" key="3">
    <source>
        <dbReference type="Proteomes" id="UP001497516"/>
    </source>
</evidence>
<reference evidence="2 3" key="1">
    <citation type="submission" date="2024-04" db="EMBL/GenBank/DDBJ databases">
        <authorList>
            <person name="Fracassetti M."/>
        </authorList>
    </citation>
    <scope>NUCLEOTIDE SEQUENCE [LARGE SCALE GENOMIC DNA]</scope>
</reference>
<feature type="domain" description="RNase H type-1" evidence="1">
    <location>
        <begin position="10"/>
        <end position="109"/>
    </location>
</feature>
<dbReference type="InterPro" id="IPR044730">
    <property type="entry name" value="RNase_H-like_dom_plant"/>
</dbReference>
<dbReference type="PANTHER" id="PTHR47723">
    <property type="entry name" value="OS05G0353850 PROTEIN"/>
    <property type="match status" value="1"/>
</dbReference>
<dbReference type="PANTHER" id="PTHR47723:SF13">
    <property type="entry name" value="PUTATIVE-RELATED"/>
    <property type="match status" value="1"/>
</dbReference>
<accession>A0AAV2GKH4</accession>